<evidence type="ECO:0000313" key="3">
    <source>
        <dbReference type="EnsemblMetazoa" id="G22675.7:cds"/>
    </source>
</evidence>
<reference evidence="3" key="1">
    <citation type="submission" date="2022-08" db="UniProtKB">
        <authorList>
            <consortium name="EnsemblMetazoa"/>
        </authorList>
    </citation>
    <scope>IDENTIFICATION</scope>
    <source>
        <strain evidence="3">05x7-T-G4-1.051#20</strain>
    </source>
</reference>
<evidence type="ECO:0008006" key="5">
    <source>
        <dbReference type="Google" id="ProtNLM"/>
    </source>
</evidence>
<feature type="compositionally biased region" description="Pro residues" evidence="1">
    <location>
        <begin position="127"/>
        <end position="136"/>
    </location>
</feature>
<keyword evidence="4" id="KW-1185">Reference proteome</keyword>
<evidence type="ECO:0000256" key="1">
    <source>
        <dbReference type="SAM" id="MobiDB-lite"/>
    </source>
</evidence>
<keyword evidence="2" id="KW-0732">Signal</keyword>
<dbReference type="AlphaFoldDB" id="A0A8W8K6V8"/>
<feature type="signal peptide" evidence="2">
    <location>
        <begin position="1"/>
        <end position="19"/>
    </location>
</feature>
<protein>
    <recommendedName>
        <fullName evidence="5">EGF-like domain-containing protein</fullName>
    </recommendedName>
</protein>
<feature type="chain" id="PRO_5036465976" description="EGF-like domain-containing protein" evidence="2">
    <location>
        <begin position="20"/>
        <end position="136"/>
    </location>
</feature>
<proteinExistence type="predicted"/>
<feature type="region of interest" description="Disordered" evidence="1">
    <location>
        <begin position="75"/>
        <end position="136"/>
    </location>
</feature>
<evidence type="ECO:0000313" key="4">
    <source>
        <dbReference type="Proteomes" id="UP000005408"/>
    </source>
</evidence>
<sequence>MMILVIALWTLLLANSAAGGFLWKCALIGESYDIRHTRCTCMETGYFECHKIYKAEFTSRKEAILPSLAKILRRRYNTPPPLTTSTKGTTNSPPPYTTQTPPNPHTTDAPTSPVTHGAATVNHHTRSPPPPKAVLG</sequence>
<accession>A0A8W8K6V8</accession>
<organism evidence="3 4">
    <name type="scientific">Magallana gigas</name>
    <name type="common">Pacific oyster</name>
    <name type="synonym">Crassostrea gigas</name>
    <dbReference type="NCBI Taxonomy" id="29159"/>
    <lineage>
        <taxon>Eukaryota</taxon>
        <taxon>Metazoa</taxon>
        <taxon>Spiralia</taxon>
        <taxon>Lophotrochozoa</taxon>
        <taxon>Mollusca</taxon>
        <taxon>Bivalvia</taxon>
        <taxon>Autobranchia</taxon>
        <taxon>Pteriomorphia</taxon>
        <taxon>Ostreida</taxon>
        <taxon>Ostreoidea</taxon>
        <taxon>Ostreidae</taxon>
        <taxon>Magallana</taxon>
    </lineage>
</organism>
<dbReference type="Proteomes" id="UP000005408">
    <property type="component" value="Unassembled WGS sequence"/>
</dbReference>
<dbReference type="EnsemblMetazoa" id="G22675.7">
    <property type="protein sequence ID" value="G22675.7:cds"/>
    <property type="gene ID" value="G22675"/>
</dbReference>
<name>A0A8W8K6V8_MAGGI</name>
<feature type="compositionally biased region" description="Pro residues" evidence="1">
    <location>
        <begin position="92"/>
        <end position="104"/>
    </location>
</feature>
<evidence type="ECO:0000256" key="2">
    <source>
        <dbReference type="SAM" id="SignalP"/>
    </source>
</evidence>